<proteinExistence type="predicted"/>
<dbReference type="InterPro" id="IPR027417">
    <property type="entry name" value="P-loop_NTPase"/>
</dbReference>
<dbReference type="InterPro" id="IPR052922">
    <property type="entry name" value="Cytidylate_Kinase-2"/>
</dbReference>
<dbReference type="AlphaFoldDB" id="A0A9D2KF55"/>
<reference evidence="1" key="1">
    <citation type="journal article" date="2021" name="PeerJ">
        <title>Extensive microbial diversity within the chicken gut microbiome revealed by metagenomics and culture.</title>
        <authorList>
            <person name="Gilroy R."/>
            <person name="Ravi A."/>
            <person name="Getino M."/>
            <person name="Pursley I."/>
            <person name="Horton D.L."/>
            <person name="Alikhan N.F."/>
            <person name="Baker D."/>
            <person name="Gharbi K."/>
            <person name="Hall N."/>
            <person name="Watson M."/>
            <person name="Adriaenssens E.M."/>
            <person name="Foster-Nyarko E."/>
            <person name="Jarju S."/>
            <person name="Secka A."/>
            <person name="Antonio M."/>
            <person name="Oren A."/>
            <person name="Chaudhuri R.R."/>
            <person name="La Ragione R."/>
            <person name="Hildebrand F."/>
            <person name="Pallen M.J."/>
        </authorList>
    </citation>
    <scope>NUCLEOTIDE SEQUENCE</scope>
    <source>
        <strain evidence="1">CHK156-179</strain>
    </source>
</reference>
<name>A0A9D2KF55_9FIRM</name>
<reference evidence="1" key="2">
    <citation type="submission" date="2021-04" db="EMBL/GenBank/DDBJ databases">
        <authorList>
            <person name="Gilroy R."/>
        </authorList>
    </citation>
    <scope>NUCLEOTIDE SEQUENCE</scope>
    <source>
        <strain evidence="1">CHK156-179</strain>
    </source>
</reference>
<comment type="caution">
    <text evidence="1">The sequence shown here is derived from an EMBL/GenBank/DDBJ whole genome shotgun (WGS) entry which is preliminary data.</text>
</comment>
<dbReference type="EMBL" id="DXAJ01000018">
    <property type="protein sequence ID" value="HJA01906.1"/>
    <property type="molecule type" value="Genomic_DNA"/>
</dbReference>
<sequence>MKFPYKRVLVLGNGGAGKSTFARAMGERFSLPVVHLDRIWWLPGWVNRSREEFDELLGRELDAPAWVMDGNYERTLSWRLCYAEAAVFLDLPAEECLKSVRARAEEYRGRTRPDMTEGCEERLDEEFEMWIETYADETRGKVLRAVQASGVPLFVFPSRGEAWAWLEGFDRQ</sequence>
<dbReference type="Gene3D" id="3.40.50.300">
    <property type="entry name" value="P-loop containing nucleotide triphosphate hydrolases"/>
    <property type="match status" value="1"/>
</dbReference>
<dbReference type="PANTHER" id="PTHR37816:SF3">
    <property type="entry name" value="MODULATES DNA TOPOLOGY"/>
    <property type="match status" value="1"/>
</dbReference>
<evidence type="ECO:0000313" key="1">
    <source>
        <dbReference type="EMBL" id="HJA01906.1"/>
    </source>
</evidence>
<dbReference type="Proteomes" id="UP000824221">
    <property type="component" value="Unassembled WGS sequence"/>
</dbReference>
<gene>
    <name evidence="1" type="ORF">H9797_00800</name>
</gene>
<evidence type="ECO:0000313" key="2">
    <source>
        <dbReference type="Proteomes" id="UP000824221"/>
    </source>
</evidence>
<dbReference type="PANTHER" id="PTHR37816">
    <property type="entry name" value="YALI0E33011P"/>
    <property type="match status" value="1"/>
</dbReference>
<protein>
    <submittedName>
        <fullName evidence="1">AAA family ATPase</fullName>
    </submittedName>
</protein>
<organism evidence="1 2">
    <name type="scientific">Candidatus Gallimonas gallistercoris</name>
    <dbReference type="NCBI Taxonomy" id="2838602"/>
    <lineage>
        <taxon>Bacteria</taxon>
        <taxon>Bacillati</taxon>
        <taxon>Bacillota</taxon>
        <taxon>Clostridia</taxon>
        <taxon>Candidatus Gallimonas</taxon>
    </lineage>
</organism>
<accession>A0A9D2KF55</accession>
<dbReference type="SUPFAM" id="SSF52540">
    <property type="entry name" value="P-loop containing nucleoside triphosphate hydrolases"/>
    <property type="match status" value="1"/>
</dbReference>